<sequence length="505" mass="55855">MKKNHNNYCSSKARTKKFLSSRPASLASPRDSASNNNQRGYFLATILVFATVIIILTTSLIYISINQKKYFTASREKASARQIAEAGVNYYLWHLAHDNEDYADGTGDICDPTCGPYAHQYRNSRGEIVGTYSLEITPPETGQNYVTVVSTGQLTGSQEVKVIESRLGIPSFARYSLLSTDDIWFGPDEDSYGPVHSNVGVRHQGEAFDGIVTASNETYYCTSGSCGQQGWHPGVWCDDYPGCSRLHSGYSFPVPPIDFNHITANLAQMKTDAQAGGLYFGASGGRGYHIILNQTNFQLYRVTQTRCGASQSSCNVYTQMGWQRTADDIRTEVLLGTYNFPANGLVFTEDNLWIQGTINNAQLTFAAARFPDTASTNASIIVNNNLLYTNYDGTDKIGLIAQKFITLPKISPNYLEIDAAMVSQHGMIEWHNYPNTIYQRIKVHGSMATNGGLVWTWVAGGSTPVIVTSGYRETITEYDDYLTFGPPPSFPTTGAYAILYWEERP</sequence>
<keyword evidence="1" id="KW-1133">Transmembrane helix</keyword>
<comment type="caution">
    <text evidence="2">The sequence shown here is derived from an EMBL/GenBank/DDBJ whole genome shotgun (WGS) entry which is preliminary data.</text>
</comment>
<evidence type="ECO:0000313" key="2">
    <source>
        <dbReference type="EMBL" id="TSC92062.1"/>
    </source>
</evidence>
<evidence type="ECO:0000256" key="1">
    <source>
        <dbReference type="SAM" id="Phobius"/>
    </source>
</evidence>
<evidence type="ECO:0000313" key="3">
    <source>
        <dbReference type="Proteomes" id="UP000318296"/>
    </source>
</evidence>
<protein>
    <submittedName>
        <fullName evidence="2">Uncharacterized protein</fullName>
    </submittedName>
</protein>
<proteinExistence type="predicted"/>
<feature type="transmembrane region" description="Helical" evidence="1">
    <location>
        <begin position="41"/>
        <end position="65"/>
    </location>
</feature>
<keyword evidence="1" id="KW-0812">Transmembrane</keyword>
<accession>A0A554LGT8</accession>
<keyword evidence="1" id="KW-0472">Membrane</keyword>
<dbReference type="Proteomes" id="UP000318296">
    <property type="component" value="Unassembled WGS sequence"/>
</dbReference>
<dbReference type="AlphaFoldDB" id="A0A554LGT8"/>
<gene>
    <name evidence="2" type="ORF">CEN92_165</name>
</gene>
<dbReference type="EMBL" id="VMGH01000021">
    <property type="protein sequence ID" value="TSC92062.1"/>
    <property type="molecule type" value="Genomic_DNA"/>
</dbReference>
<reference evidence="2 3" key="1">
    <citation type="submission" date="2017-07" db="EMBL/GenBank/DDBJ databases">
        <title>Mechanisms for carbon and nitrogen cycling indicate functional differentiation within the Candidate Phyla Radiation.</title>
        <authorList>
            <person name="Danczak R.E."/>
            <person name="Johnston M.D."/>
            <person name="Kenah C."/>
            <person name="Slattery M."/>
            <person name="Wrighton K.C."/>
            <person name="Wilkins M.J."/>
        </authorList>
    </citation>
    <scope>NUCLEOTIDE SEQUENCE [LARGE SCALE GENOMIC DNA]</scope>
    <source>
        <strain evidence="2">Licking1014_96</strain>
    </source>
</reference>
<name>A0A554LGT8_9BACT</name>
<organism evidence="2 3">
    <name type="scientific">Candidatus Berkelbacteria bacterium Licking1014_96</name>
    <dbReference type="NCBI Taxonomy" id="2017149"/>
    <lineage>
        <taxon>Bacteria</taxon>
        <taxon>Candidatus Berkelbacteria</taxon>
    </lineage>
</organism>